<name>A0A4R6P3H7_NOCIG</name>
<gene>
    <name evidence="1" type="ORF">DFR75_112130</name>
</gene>
<evidence type="ECO:0000313" key="2">
    <source>
        <dbReference type="Proteomes" id="UP000295087"/>
    </source>
</evidence>
<proteinExistence type="predicted"/>
<sequence>MLRQLDGGGIDLGGQVYIPPDTFGDGDTIDCYQLADAVLRALKKCAMEIP</sequence>
<dbReference type="AlphaFoldDB" id="A0A4R6P3H7"/>
<dbReference type="EMBL" id="SNXK01000012">
    <property type="protein sequence ID" value="TDP29861.1"/>
    <property type="molecule type" value="Genomic_DNA"/>
</dbReference>
<evidence type="ECO:0000313" key="1">
    <source>
        <dbReference type="EMBL" id="TDP29861.1"/>
    </source>
</evidence>
<dbReference type="Proteomes" id="UP000295087">
    <property type="component" value="Unassembled WGS sequence"/>
</dbReference>
<keyword evidence="2" id="KW-1185">Reference proteome</keyword>
<accession>A0A4R6P3H7</accession>
<organism evidence="1 2">
    <name type="scientific">Nocardia ignorata</name>
    <dbReference type="NCBI Taxonomy" id="145285"/>
    <lineage>
        <taxon>Bacteria</taxon>
        <taxon>Bacillati</taxon>
        <taxon>Actinomycetota</taxon>
        <taxon>Actinomycetes</taxon>
        <taxon>Mycobacteriales</taxon>
        <taxon>Nocardiaceae</taxon>
        <taxon>Nocardia</taxon>
    </lineage>
</organism>
<reference evidence="1 2" key="1">
    <citation type="submission" date="2019-03" db="EMBL/GenBank/DDBJ databases">
        <title>Genomic Encyclopedia of Type Strains, Phase IV (KMG-IV): sequencing the most valuable type-strain genomes for metagenomic binning, comparative biology and taxonomic classification.</title>
        <authorList>
            <person name="Goeker M."/>
        </authorList>
    </citation>
    <scope>NUCLEOTIDE SEQUENCE [LARGE SCALE GENOMIC DNA]</scope>
    <source>
        <strain evidence="1 2">DSM 44496</strain>
    </source>
</reference>
<protein>
    <submittedName>
        <fullName evidence="1">Uncharacterized protein</fullName>
    </submittedName>
</protein>
<comment type="caution">
    <text evidence="1">The sequence shown here is derived from an EMBL/GenBank/DDBJ whole genome shotgun (WGS) entry which is preliminary data.</text>
</comment>